<protein>
    <recommendedName>
        <fullName evidence="3">Plasmid related protein</fullName>
    </recommendedName>
</protein>
<dbReference type="Proteomes" id="UP000076083">
    <property type="component" value="Chromosome"/>
</dbReference>
<evidence type="ECO:0000313" key="2">
    <source>
        <dbReference type="Proteomes" id="UP000076083"/>
    </source>
</evidence>
<dbReference type="EMBL" id="CP015225">
    <property type="protein sequence ID" value="AMZ71397.1"/>
    <property type="molecule type" value="Genomic_DNA"/>
</dbReference>
<gene>
    <name evidence="1" type="ORF">TK06_09940</name>
</gene>
<reference evidence="1 2" key="2">
    <citation type="journal article" date="2018" name="Nature">
        <title>Mutant phenotypes for thousands of bacterial genes of unknown function.</title>
        <authorList>
            <person name="Price M.N."/>
            <person name="Wetmore K.M."/>
            <person name="Waters R.J."/>
            <person name="Callaghan M."/>
            <person name="Ray J."/>
            <person name="Liu H."/>
            <person name="Kuehl J.V."/>
            <person name="Melnyk R.A."/>
            <person name="Lamson J.S."/>
            <person name="Suh Y."/>
            <person name="Carlson H.K."/>
            <person name="Esquivel Z."/>
            <person name="Sadeeshkumar H."/>
            <person name="Chakraborty R."/>
            <person name="Zane G.M."/>
            <person name="Rubin B.E."/>
            <person name="Wall J.D."/>
            <person name="Visel A."/>
            <person name="Bristow J."/>
            <person name="Blow M.J."/>
            <person name="Arkin A.P."/>
            <person name="Deutschbauer A.M."/>
        </authorList>
    </citation>
    <scope>NUCLEOTIDE SEQUENCE [LARGE SCALE GENOMIC DNA]</scope>
    <source>
        <strain evidence="1 2">FW300-N2E2</strain>
    </source>
</reference>
<name>A0A165Z581_PSEFL</name>
<dbReference type="AlphaFoldDB" id="A0A165Z581"/>
<accession>A0A165Z581</accession>
<dbReference type="RefSeq" id="WP_063321920.1">
    <property type="nucleotide sequence ID" value="NZ_CP015225.1"/>
</dbReference>
<reference evidence="2" key="1">
    <citation type="submission" date="2016-04" db="EMBL/GenBank/DDBJ databases">
        <authorList>
            <person name="Ray J."/>
            <person name="Price M."/>
            <person name="Deutschbauer A."/>
        </authorList>
    </citation>
    <scope>NUCLEOTIDE SEQUENCE [LARGE SCALE GENOMIC DNA]</scope>
    <source>
        <strain evidence="2">FW300-N2E2</strain>
    </source>
</reference>
<evidence type="ECO:0008006" key="3">
    <source>
        <dbReference type="Google" id="ProtNLM"/>
    </source>
</evidence>
<sequence length="100" mass="11455">MIVIKFGDSAKPWSEHGALVMTPGVDALMRTKRLDPFHYFGRHILGDWGDICDEDRQLNEDALQSGYRLMSAYDVEPGLRLWVITEADRTVTTILLPEEY</sequence>
<evidence type="ECO:0000313" key="1">
    <source>
        <dbReference type="EMBL" id="AMZ71397.1"/>
    </source>
</evidence>
<organism evidence="1 2">
    <name type="scientific">Pseudomonas fluorescens</name>
    <dbReference type="NCBI Taxonomy" id="294"/>
    <lineage>
        <taxon>Bacteria</taxon>
        <taxon>Pseudomonadati</taxon>
        <taxon>Pseudomonadota</taxon>
        <taxon>Gammaproteobacteria</taxon>
        <taxon>Pseudomonadales</taxon>
        <taxon>Pseudomonadaceae</taxon>
        <taxon>Pseudomonas</taxon>
    </lineage>
</organism>
<proteinExistence type="predicted"/>